<name>A0A5N5SJN0_9CRUS</name>
<feature type="non-terminal residue" evidence="1">
    <location>
        <position position="1"/>
    </location>
</feature>
<keyword evidence="2" id="KW-1185">Reference proteome</keyword>
<reference evidence="1 2" key="1">
    <citation type="journal article" date="2019" name="PLoS Biol.">
        <title>Sex chromosomes control vertical transmission of feminizing Wolbachia symbionts in an isopod.</title>
        <authorList>
            <person name="Becking T."/>
            <person name="Chebbi M.A."/>
            <person name="Giraud I."/>
            <person name="Moumen B."/>
            <person name="Laverre T."/>
            <person name="Caubet Y."/>
            <person name="Peccoud J."/>
            <person name="Gilbert C."/>
            <person name="Cordaux R."/>
        </authorList>
    </citation>
    <scope>NUCLEOTIDE SEQUENCE [LARGE SCALE GENOMIC DNA]</scope>
    <source>
        <strain evidence="1">ANa2</strain>
        <tissue evidence="1">Whole body excluding digestive tract and cuticle</tissue>
    </source>
</reference>
<sequence>ATCIVKLNCIEITLGENFNLEEEIQFSDSNQIMQKYGDPESSPKAEGPILLTNDTTKESIEFEVKGPSKVCNGSNAVRATVTLKDDLDPTKFQVSWNITWQNK</sequence>
<feature type="non-terminal residue" evidence="1">
    <location>
        <position position="103"/>
    </location>
</feature>
<accession>A0A5N5SJN0</accession>
<dbReference type="EMBL" id="SEYY01024257">
    <property type="protein sequence ID" value="KAB7494255.1"/>
    <property type="molecule type" value="Genomic_DNA"/>
</dbReference>
<dbReference type="AlphaFoldDB" id="A0A5N5SJN0"/>
<evidence type="ECO:0000313" key="2">
    <source>
        <dbReference type="Proteomes" id="UP000326759"/>
    </source>
</evidence>
<evidence type="ECO:0000313" key="1">
    <source>
        <dbReference type="EMBL" id="KAB7494255.1"/>
    </source>
</evidence>
<comment type="caution">
    <text evidence="1">The sequence shown here is derived from an EMBL/GenBank/DDBJ whole genome shotgun (WGS) entry which is preliminary data.</text>
</comment>
<gene>
    <name evidence="1" type="ORF">Anas_01936</name>
</gene>
<proteinExistence type="predicted"/>
<organism evidence="1 2">
    <name type="scientific">Armadillidium nasatum</name>
    <dbReference type="NCBI Taxonomy" id="96803"/>
    <lineage>
        <taxon>Eukaryota</taxon>
        <taxon>Metazoa</taxon>
        <taxon>Ecdysozoa</taxon>
        <taxon>Arthropoda</taxon>
        <taxon>Crustacea</taxon>
        <taxon>Multicrustacea</taxon>
        <taxon>Malacostraca</taxon>
        <taxon>Eumalacostraca</taxon>
        <taxon>Peracarida</taxon>
        <taxon>Isopoda</taxon>
        <taxon>Oniscidea</taxon>
        <taxon>Crinocheta</taxon>
        <taxon>Armadillidiidae</taxon>
        <taxon>Armadillidium</taxon>
    </lineage>
</organism>
<dbReference type="Proteomes" id="UP000326759">
    <property type="component" value="Unassembled WGS sequence"/>
</dbReference>
<protein>
    <submittedName>
        <fullName evidence="1">Uncharacterized protein</fullName>
    </submittedName>
</protein>